<organism evidence="3 4">
    <name type="scientific">Globodera rostochiensis</name>
    <name type="common">Golden nematode worm</name>
    <name type="synonym">Heterodera rostochiensis</name>
    <dbReference type="NCBI Taxonomy" id="31243"/>
    <lineage>
        <taxon>Eukaryota</taxon>
        <taxon>Metazoa</taxon>
        <taxon>Ecdysozoa</taxon>
        <taxon>Nematoda</taxon>
        <taxon>Chromadorea</taxon>
        <taxon>Rhabditida</taxon>
        <taxon>Tylenchina</taxon>
        <taxon>Tylenchomorpha</taxon>
        <taxon>Tylenchoidea</taxon>
        <taxon>Heteroderidae</taxon>
        <taxon>Heteroderinae</taxon>
        <taxon>Globodera</taxon>
    </lineage>
</organism>
<accession>A0A914GR46</accession>
<reference evidence="4" key="1">
    <citation type="submission" date="2022-11" db="UniProtKB">
        <authorList>
            <consortium name="WormBaseParasite"/>
        </authorList>
    </citation>
    <scope>IDENTIFICATION</scope>
</reference>
<name>A0A914GR46_GLORO</name>
<proteinExistence type="predicted"/>
<feature type="chain" id="PRO_5037644378" evidence="2">
    <location>
        <begin position="20"/>
        <end position="90"/>
    </location>
</feature>
<evidence type="ECO:0000256" key="2">
    <source>
        <dbReference type="SAM" id="SignalP"/>
    </source>
</evidence>
<protein>
    <submittedName>
        <fullName evidence="4">Secreted protein</fullName>
    </submittedName>
</protein>
<feature type="signal peptide" evidence="2">
    <location>
        <begin position="1"/>
        <end position="19"/>
    </location>
</feature>
<feature type="region of interest" description="Disordered" evidence="1">
    <location>
        <begin position="32"/>
        <end position="52"/>
    </location>
</feature>
<evidence type="ECO:0000313" key="3">
    <source>
        <dbReference type="Proteomes" id="UP000887572"/>
    </source>
</evidence>
<dbReference type="WBParaSite" id="Gr19_v10_g1053.t1">
    <property type="protein sequence ID" value="Gr19_v10_g1053.t1"/>
    <property type="gene ID" value="Gr19_v10_g1053"/>
</dbReference>
<dbReference type="Proteomes" id="UP000887572">
    <property type="component" value="Unplaced"/>
</dbReference>
<keyword evidence="3" id="KW-1185">Reference proteome</keyword>
<dbReference type="AlphaFoldDB" id="A0A914GR46"/>
<evidence type="ECO:0000256" key="1">
    <source>
        <dbReference type="SAM" id="MobiDB-lite"/>
    </source>
</evidence>
<sequence length="90" mass="9600">MCWKLSSLFFLLAFSAAGANSFFSGGFGGDGGGGGGGPNMAPDAGGPGRASATIWPRRRRLPAKFVWAKSHRLEEGQRLAFRRLPKKCEN</sequence>
<evidence type="ECO:0000313" key="4">
    <source>
        <dbReference type="WBParaSite" id="Gr19_v10_g1053.t1"/>
    </source>
</evidence>
<keyword evidence="2" id="KW-0732">Signal</keyword>